<comment type="caution">
    <text evidence="2">The sequence shown here is derived from an EMBL/GenBank/DDBJ whole genome shotgun (WGS) entry which is preliminary data.</text>
</comment>
<keyword evidence="1" id="KW-0472">Membrane</keyword>
<dbReference type="AlphaFoldDB" id="A0A372LF57"/>
<evidence type="ECO:0000256" key="1">
    <source>
        <dbReference type="SAM" id="Phobius"/>
    </source>
</evidence>
<keyword evidence="1" id="KW-0812">Transmembrane</keyword>
<organism evidence="2 3">
    <name type="scientific">Peribacillus glennii</name>
    <dbReference type="NCBI Taxonomy" id="2303991"/>
    <lineage>
        <taxon>Bacteria</taxon>
        <taxon>Bacillati</taxon>
        <taxon>Bacillota</taxon>
        <taxon>Bacilli</taxon>
        <taxon>Bacillales</taxon>
        <taxon>Bacillaceae</taxon>
        <taxon>Peribacillus</taxon>
    </lineage>
</organism>
<gene>
    <name evidence="2" type="ORF">D0466_01925</name>
</gene>
<accession>A0A372LF57</accession>
<sequence length="103" mass="11093">MNVVTILKWVTGGLEAILGIPVLGGTIVIGMAWTPLIAMLILHIITLVFCARNNEKKHGSILGIVTSCIAWIPVVGMILHIITAIFLMVDAATSNKDSMKREV</sequence>
<name>A0A372LF57_9BACI</name>
<keyword evidence="1" id="KW-1133">Transmembrane helix</keyword>
<evidence type="ECO:0000313" key="3">
    <source>
        <dbReference type="Proteomes" id="UP000262939"/>
    </source>
</evidence>
<reference evidence="2 3" key="1">
    <citation type="submission" date="2018-08" db="EMBL/GenBank/DDBJ databases">
        <title>Bacillus chawlae sp. nov., Bacillus glennii sp. nov., and Bacillus saganii sp. nov. Isolated from the Vehicle Assembly Building at Kennedy Space Center where the Viking Spacecraft were Assembled.</title>
        <authorList>
            <person name="Seuylemezian A."/>
            <person name="Vaishampayan P."/>
        </authorList>
    </citation>
    <scope>NUCLEOTIDE SEQUENCE [LARGE SCALE GENOMIC DNA]</scope>
    <source>
        <strain evidence="2 3">V44-8</strain>
    </source>
</reference>
<feature type="transmembrane region" description="Helical" evidence="1">
    <location>
        <begin position="61"/>
        <end position="89"/>
    </location>
</feature>
<keyword evidence="3" id="KW-1185">Reference proteome</keyword>
<dbReference type="EMBL" id="QVTD01000003">
    <property type="protein sequence ID" value="RFU64709.1"/>
    <property type="molecule type" value="Genomic_DNA"/>
</dbReference>
<dbReference type="OrthoDB" id="1925744at2"/>
<protein>
    <submittedName>
        <fullName evidence="2">Uncharacterized protein</fullName>
    </submittedName>
</protein>
<dbReference type="Proteomes" id="UP000262939">
    <property type="component" value="Unassembled WGS sequence"/>
</dbReference>
<feature type="transmembrane region" description="Helical" evidence="1">
    <location>
        <begin position="20"/>
        <end position="49"/>
    </location>
</feature>
<evidence type="ECO:0000313" key="2">
    <source>
        <dbReference type="EMBL" id="RFU64709.1"/>
    </source>
</evidence>
<dbReference type="RefSeq" id="WP_117320884.1">
    <property type="nucleotide sequence ID" value="NZ_QVTD01000003.1"/>
</dbReference>
<proteinExistence type="predicted"/>